<dbReference type="EMBL" id="MNCJ02000318">
    <property type="protein sequence ID" value="KAF5816235.1"/>
    <property type="molecule type" value="Genomic_DNA"/>
</dbReference>
<sequence length="64" mass="7446">MFDLDFDYELIWIRVFHSTIVAEGFVATNQIHDHNFSENEFFCRNRDVLGGWCDSGSVFIADVV</sequence>
<reference evidence="2" key="2">
    <citation type="submission" date="2017-02" db="EMBL/GenBank/DDBJ databases">
        <title>Sunflower complete genome.</title>
        <authorList>
            <person name="Langlade N."/>
            <person name="Munos S."/>
        </authorList>
    </citation>
    <scope>NUCLEOTIDE SEQUENCE [LARGE SCALE GENOMIC DNA]</scope>
    <source>
        <tissue evidence="2">Leaves</tissue>
    </source>
</reference>
<name>A0A251VA94_HELAN</name>
<reference evidence="1 3" key="1">
    <citation type="journal article" date="2017" name="Nature">
        <title>The sunflower genome provides insights into oil metabolism, flowering and Asterid evolution.</title>
        <authorList>
            <person name="Badouin H."/>
            <person name="Gouzy J."/>
            <person name="Grassa C.J."/>
            <person name="Murat F."/>
            <person name="Staton S.E."/>
            <person name="Cottret L."/>
            <person name="Lelandais-Briere C."/>
            <person name="Owens G.L."/>
            <person name="Carrere S."/>
            <person name="Mayjonade B."/>
            <person name="Legrand L."/>
            <person name="Gill N."/>
            <person name="Kane N.C."/>
            <person name="Bowers J.E."/>
            <person name="Hubner S."/>
            <person name="Bellec A."/>
            <person name="Berard A."/>
            <person name="Berges H."/>
            <person name="Blanchet N."/>
            <person name="Boniface M.C."/>
            <person name="Brunel D."/>
            <person name="Catrice O."/>
            <person name="Chaidir N."/>
            <person name="Claudel C."/>
            <person name="Donnadieu C."/>
            <person name="Faraut T."/>
            <person name="Fievet G."/>
            <person name="Helmstetter N."/>
            <person name="King M."/>
            <person name="Knapp S.J."/>
            <person name="Lai Z."/>
            <person name="Le Paslier M.C."/>
            <person name="Lippi Y."/>
            <person name="Lorenzon L."/>
            <person name="Mandel J.R."/>
            <person name="Marage G."/>
            <person name="Marchand G."/>
            <person name="Marquand E."/>
            <person name="Bret-Mestries E."/>
            <person name="Morien E."/>
            <person name="Nambeesan S."/>
            <person name="Nguyen T."/>
            <person name="Pegot-Espagnet P."/>
            <person name="Pouilly N."/>
            <person name="Raftis F."/>
            <person name="Sallet E."/>
            <person name="Schiex T."/>
            <person name="Thomas J."/>
            <person name="Vandecasteele C."/>
            <person name="Vares D."/>
            <person name="Vear F."/>
            <person name="Vautrin S."/>
            <person name="Crespi M."/>
            <person name="Mangin B."/>
            <person name="Burke J.M."/>
            <person name="Salse J."/>
            <person name="Munos S."/>
            <person name="Vincourt P."/>
            <person name="Rieseberg L.H."/>
            <person name="Langlade N.B."/>
        </authorList>
    </citation>
    <scope>NUCLEOTIDE SEQUENCE [LARGE SCALE GENOMIC DNA]</scope>
    <source>
        <strain evidence="3">cv. SF193</strain>
        <tissue evidence="1">Leaves</tissue>
    </source>
</reference>
<evidence type="ECO:0000313" key="3">
    <source>
        <dbReference type="Proteomes" id="UP000215914"/>
    </source>
</evidence>
<proteinExistence type="predicted"/>
<evidence type="ECO:0000313" key="2">
    <source>
        <dbReference type="EMBL" id="OTG32537.1"/>
    </source>
</evidence>
<keyword evidence="3" id="KW-1185">Reference proteome</keyword>
<evidence type="ECO:0000313" key="1">
    <source>
        <dbReference type="EMBL" id="KAF5816235.1"/>
    </source>
</evidence>
<dbReference type="Proteomes" id="UP000215914">
    <property type="component" value="Chromosome 3"/>
</dbReference>
<dbReference type="InParanoid" id="A0A251VA94"/>
<organism evidence="2 3">
    <name type="scientific">Helianthus annuus</name>
    <name type="common">Common sunflower</name>
    <dbReference type="NCBI Taxonomy" id="4232"/>
    <lineage>
        <taxon>Eukaryota</taxon>
        <taxon>Viridiplantae</taxon>
        <taxon>Streptophyta</taxon>
        <taxon>Embryophyta</taxon>
        <taxon>Tracheophyta</taxon>
        <taxon>Spermatophyta</taxon>
        <taxon>Magnoliopsida</taxon>
        <taxon>eudicotyledons</taxon>
        <taxon>Gunneridae</taxon>
        <taxon>Pentapetalae</taxon>
        <taxon>asterids</taxon>
        <taxon>campanulids</taxon>
        <taxon>Asterales</taxon>
        <taxon>Asteraceae</taxon>
        <taxon>Asteroideae</taxon>
        <taxon>Heliantheae alliance</taxon>
        <taxon>Heliantheae</taxon>
        <taxon>Helianthus</taxon>
    </lineage>
</organism>
<dbReference type="EMBL" id="CM007892">
    <property type="protein sequence ID" value="OTG32537.1"/>
    <property type="molecule type" value="Genomic_DNA"/>
</dbReference>
<dbReference type="Gramene" id="mRNA:HanXRQr2_Chr03g0132111">
    <property type="protein sequence ID" value="mRNA:HanXRQr2_Chr03g0132111"/>
    <property type="gene ID" value="HanXRQr2_Chr03g0132111"/>
</dbReference>
<reference evidence="1" key="3">
    <citation type="submission" date="2020-06" db="EMBL/GenBank/DDBJ databases">
        <title>Helianthus annuus Genome sequencing and assembly Release 2.</title>
        <authorList>
            <person name="Gouzy J."/>
            <person name="Langlade N."/>
            <person name="Munos S."/>
        </authorList>
    </citation>
    <scope>NUCLEOTIDE SEQUENCE</scope>
    <source>
        <tissue evidence="1">Leaves</tissue>
    </source>
</reference>
<accession>A0A251VA94</accession>
<dbReference type="AlphaFoldDB" id="A0A251VA94"/>
<protein>
    <submittedName>
        <fullName evidence="2">Uncharacterized protein</fullName>
    </submittedName>
</protein>
<gene>
    <name evidence="2" type="ORF">HannXRQ_Chr03g0087791</name>
    <name evidence="1" type="ORF">HanXRQr2_Chr03g0132111</name>
</gene>